<dbReference type="InterPro" id="IPR036047">
    <property type="entry name" value="F-box-like_dom_sf"/>
</dbReference>
<accession>A0A0C2SL59</accession>
<dbReference type="PROSITE" id="PS50181">
    <property type="entry name" value="FBOX"/>
    <property type="match status" value="1"/>
</dbReference>
<dbReference type="InterPro" id="IPR001810">
    <property type="entry name" value="F-box_dom"/>
</dbReference>
<protein>
    <recommendedName>
        <fullName evidence="2">F-box domain-containing protein</fullName>
    </recommendedName>
</protein>
<dbReference type="Pfam" id="PF00646">
    <property type="entry name" value="F-box"/>
    <property type="match status" value="1"/>
</dbReference>
<dbReference type="SUPFAM" id="SSF81383">
    <property type="entry name" value="F-box domain"/>
    <property type="match status" value="1"/>
</dbReference>
<dbReference type="STRING" id="946122.A0A0C2SL59"/>
<keyword evidence="4" id="KW-1185">Reference proteome</keyword>
<dbReference type="OrthoDB" id="3149552at2759"/>
<dbReference type="HOGENOM" id="CLU_007279_0_0_1"/>
<dbReference type="Gene3D" id="1.20.1280.50">
    <property type="match status" value="1"/>
</dbReference>
<feature type="domain" description="F-box" evidence="2">
    <location>
        <begin position="13"/>
        <end position="59"/>
    </location>
</feature>
<sequence>MLPPVFQGDYAPVPATISLPRELVERIFLLLDVKSILTCRLINREFNEIIQFSTVLQYFLACKAAGVLDNPRSPLSYPERLEALNKWEDAWKNLKPVFETTIKVDHQPSTISIYALTGGSYFLDDDNLRDLHYCRLPSSPQDNPRWIRIPAHPGEGWPGYFVNFALSEYEHDLMINVISSEIELLDHPHMQPQYSIDLVLVKFSTGEYHPLARHPRIHVQRSFSARPFVIPRIVGDNIALVVRIDDGILPDKLFIFNWKTGHKRLQHEATENAYRDLIFVSPEILLVPNLILSHFEVWYLPASHPNSNPPVQVLSLKIPALSPDYSLFDVGCSGMPNPFLNSMPYCPPRPFFSSPENSIILVSVIPHPRSSPQTCGSSTFATSPTSPTSHIAADSSDISSTTSSAFQYNFRQVRWADWGSPISRLFQLPDMQAQLIGTSAGQRYAFAVPGRHLWKSMVSVADFNPYNFRRHAKIARLRGEGNDNDGNGNDEVEEEEELEILDHKGVFSEEVYMGLKCVVYHAPDEYEFDQLLMDEERLVGLKVSTRQWHSIFSLINVRSA</sequence>
<evidence type="ECO:0000313" key="3">
    <source>
        <dbReference type="EMBL" id="KIL63940.1"/>
    </source>
</evidence>
<dbReference type="AlphaFoldDB" id="A0A0C2SL59"/>
<reference evidence="3 4" key="1">
    <citation type="submission" date="2014-04" db="EMBL/GenBank/DDBJ databases">
        <title>Evolutionary Origins and Diversification of the Mycorrhizal Mutualists.</title>
        <authorList>
            <consortium name="DOE Joint Genome Institute"/>
            <consortium name="Mycorrhizal Genomics Consortium"/>
            <person name="Kohler A."/>
            <person name="Kuo A."/>
            <person name="Nagy L.G."/>
            <person name="Floudas D."/>
            <person name="Copeland A."/>
            <person name="Barry K.W."/>
            <person name="Cichocki N."/>
            <person name="Veneault-Fourrey C."/>
            <person name="LaButti K."/>
            <person name="Lindquist E.A."/>
            <person name="Lipzen A."/>
            <person name="Lundell T."/>
            <person name="Morin E."/>
            <person name="Murat C."/>
            <person name="Riley R."/>
            <person name="Ohm R."/>
            <person name="Sun H."/>
            <person name="Tunlid A."/>
            <person name="Henrissat B."/>
            <person name="Grigoriev I.V."/>
            <person name="Hibbett D.S."/>
            <person name="Martin F."/>
        </authorList>
    </citation>
    <scope>NUCLEOTIDE SEQUENCE [LARGE SCALE GENOMIC DNA]</scope>
    <source>
        <strain evidence="3 4">Koide BX008</strain>
    </source>
</reference>
<dbReference type="Proteomes" id="UP000054549">
    <property type="component" value="Unassembled WGS sequence"/>
</dbReference>
<dbReference type="SMART" id="SM00256">
    <property type="entry name" value="FBOX"/>
    <property type="match status" value="1"/>
</dbReference>
<evidence type="ECO:0000256" key="1">
    <source>
        <dbReference type="SAM" id="MobiDB-lite"/>
    </source>
</evidence>
<dbReference type="EMBL" id="KN818254">
    <property type="protein sequence ID" value="KIL63940.1"/>
    <property type="molecule type" value="Genomic_DNA"/>
</dbReference>
<organism evidence="3 4">
    <name type="scientific">Amanita muscaria (strain Koide BX008)</name>
    <dbReference type="NCBI Taxonomy" id="946122"/>
    <lineage>
        <taxon>Eukaryota</taxon>
        <taxon>Fungi</taxon>
        <taxon>Dikarya</taxon>
        <taxon>Basidiomycota</taxon>
        <taxon>Agaricomycotina</taxon>
        <taxon>Agaricomycetes</taxon>
        <taxon>Agaricomycetidae</taxon>
        <taxon>Agaricales</taxon>
        <taxon>Pluteineae</taxon>
        <taxon>Amanitaceae</taxon>
        <taxon>Amanita</taxon>
    </lineage>
</organism>
<feature type="compositionally biased region" description="Low complexity" evidence="1">
    <location>
        <begin position="377"/>
        <end position="396"/>
    </location>
</feature>
<name>A0A0C2SL59_AMAMK</name>
<gene>
    <name evidence="3" type="ORF">M378DRAFT_78989</name>
</gene>
<feature type="region of interest" description="Disordered" evidence="1">
    <location>
        <begin position="373"/>
        <end position="396"/>
    </location>
</feature>
<dbReference type="CDD" id="cd09917">
    <property type="entry name" value="F-box_SF"/>
    <property type="match status" value="1"/>
</dbReference>
<dbReference type="InParanoid" id="A0A0C2SL59"/>
<proteinExistence type="predicted"/>
<evidence type="ECO:0000259" key="2">
    <source>
        <dbReference type="PROSITE" id="PS50181"/>
    </source>
</evidence>
<evidence type="ECO:0000313" key="4">
    <source>
        <dbReference type="Proteomes" id="UP000054549"/>
    </source>
</evidence>